<evidence type="ECO:0000313" key="1">
    <source>
        <dbReference type="EMBL" id="KAI0035521.1"/>
    </source>
</evidence>
<sequence>MSVPTLSTGGDNIYGGATPNYASAVTDSSRHDGEDVGDDEQPDVGIEISGFSEGHFFQEVGLPTSVEHCLSVFESDYALPPFDQSLALRNRGDQNMDSHCDIAVKIKGMYRILDLINEQGSGGLVEKIIIAQESVKDLMNTLSPGAYASLTRVDFKALDKILMKPMGVYGSKSELTRFLKFIGAVEDNLAQELLVPANGANGKTQALRSGIYVVRTLVPAHEERLYVMYLTKLTDQILVFVSSEHSRGFVWPSDEDVETSDMGEDDADDGFFTFEVEKTVEQEEAACAKRGFTISLPSISLPERSPDGILSDESVFFPKLLEGETVQGFMTAKLIRGTSNVDPITVEKPTARFKLRSYLNADVLHLPENLNDAELKTLLDCGLATKFAPLEREWSVEKDAIQKKYAMQLEEKNMALNVQLDAQAQEIGADLFELIVSTVCQTFPMLDRSRLLPKDWAANERQPDSKLADLRRMLPAVDKEVHEKLTNQALSKVSGSAFRKLKEDFFREERMLRNPEENLQQAGLFDRVVNCMTTPFYSDIGSYAKNTPSDTKDADFFALLAARRVSSSELDALAAKALEMAHTSLADSIKLIHTRAFQSVRATQKEELEKRILLDVRHEQDKELAMGRANLVRHINETMQKTGKQSLRINSMSLRNRAFGRDEYGKDLTAAAL</sequence>
<name>A0ACB8QVP6_9AGAM</name>
<reference evidence="1" key="1">
    <citation type="submission" date="2021-02" db="EMBL/GenBank/DDBJ databases">
        <authorList>
            <consortium name="DOE Joint Genome Institute"/>
            <person name="Ahrendt S."/>
            <person name="Looney B.P."/>
            <person name="Miyauchi S."/>
            <person name="Morin E."/>
            <person name="Drula E."/>
            <person name="Courty P.E."/>
            <person name="Chicoki N."/>
            <person name="Fauchery L."/>
            <person name="Kohler A."/>
            <person name="Kuo A."/>
            <person name="Labutti K."/>
            <person name="Pangilinan J."/>
            <person name="Lipzen A."/>
            <person name="Riley R."/>
            <person name="Andreopoulos W."/>
            <person name="He G."/>
            <person name="Johnson J."/>
            <person name="Barry K.W."/>
            <person name="Grigoriev I.V."/>
            <person name="Nagy L."/>
            <person name="Hibbett D."/>
            <person name="Henrissat B."/>
            <person name="Matheny P.B."/>
            <person name="Labbe J."/>
            <person name="Martin F."/>
        </authorList>
    </citation>
    <scope>NUCLEOTIDE SEQUENCE</scope>
    <source>
        <strain evidence="1">EC-137</strain>
    </source>
</reference>
<gene>
    <name evidence="1" type="ORF">K488DRAFT_68324</name>
</gene>
<reference evidence="1" key="2">
    <citation type="journal article" date="2022" name="New Phytol.">
        <title>Evolutionary transition to the ectomycorrhizal habit in the genomes of a hyperdiverse lineage of mushroom-forming fungi.</title>
        <authorList>
            <person name="Looney B."/>
            <person name="Miyauchi S."/>
            <person name="Morin E."/>
            <person name="Drula E."/>
            <person name="Courty P.E."/>
            <person name="Kohler A."/>
            <person name="Kuo A."/>
            <person name="LaButti K."/>
            <person name="Pangilinan J."/>
            <person name="Lipzen A."/>
            <person name="Riley R."/>
            <person name="Andreopoulos W."/>
            <person name="He G."/>
            <person name="Johnson J."/>
            <person name="Nolan M."/>
            <person name="Tritt A."/>
            <person name="Barry K.W."/>
            <person name="Grigoriev I.V."/>
            <person name="Nagy L.G."/>
            <person name="Hibbett D."/>
            <person name="Henrissat B."/>
            <person name="Matheny P.B."/>
            <person name="Labbe J."/>
            <person name="Martin F.M."/>
        </authorList>
    </citation>
    <scope>NUCLEOTIDE SEQUENCE</scope>
    <source>
        <strain evidence="1">EC-137</strain>
    </source>
</reference>
<protein>
    <submittedName>
        <fullName evidence="1">Uncharacterized protein</fullName>
    </submittedName>
</protein>
<dbReference type="EMBL" id="MU273483">
    <property type="protein sequence ID" value="KAI0035521.1"/>
    <property type="molecule type" value="Genomic_DNA"/>
</dbReference>
<evidence type="ECO:0000313" key="2">
    <source>
        <dbReference type="Proteomes" id="UP000814128"/>
    </source>
</evidence>
<dbReference type="Proteomes" id="UP000814128">
    <property type="component" value="Unassembled WGS sequence"/>
</dbReference>
<organism evidence="1 2">
    <name type="scientific">Vararia minispora EC-137</name>
    <dbReference type="NCBI Taxonomy" id="1314806"/>
    <lineage>
        <taxon>Eukaryota</taxon>
        <taxon>Fungi</taxon>
        <taxon>Dikarya</taxon>
        <taxon>Basidiomycota</taxon>
        <taxon>Agaricomycotina</taxon>
        <taxon>Agaricomycetes</taxon>
        <taxon>Russulales</taxon>
        <taxon>Lachnocladiaceae</taxon>
        <taxon>Vararia</taxon>
    </lineage>
</organism>
<proteinExistence type="predicted"/>
<comment type="caution">
    <text evidence="1">The sequence shown here is derived from an EMBL/GenBank/DDBJ whole genome shotgun (WGS) entry which is preliminary data.</text>
</comment>
<keyword evidence="2" id="KW-1185">Reference proteome</keyword>
<accession>A0ACB8QVP6</accession>